<dbReference type="InterPro" id="IPR036880">
    <property type="entry name" value="Kunitz_BPTI_sf"/>
</dbReference>
<evidence type="ECO:0000256" key="1">
    <source>
        <dbReference type="SAM" id="SignalP"/>
    </source>
</evidence>
<dbReference type="PROSITE" id="PS50279">
    <property type="entry name" value="BPTI_KUNITZ_2"/>
    <property type="match status" value="1"/>
</dbReference>
<feature type="domain" description="BPTI/Kunitz inhibitor" evidence="2">
    <location>
        <begin position="26"/>
        <end position="84"/>
    </location>
</feature>
<dbReference type="InterPro" id="IPR002223">
    <property type="entry name" value="Kunitz_BPTI"/>
</dbReference>
<dbReference type="AlphaFoldDB" id="A0A224YD95"/>
<protein>
    <submittedName>
        <fullName evidence="3">Pancreatic trypsin inhibitor</fullName>
    </submittedName>
</protein>
<evidence type="ECO:0000259" key="2">
    <source>
        <dbReference type="PROSITE" id="PS50279"/>
    </source>
</evidence>
<name>A0A224YD95_9ACAR</name>
<dbReference type="SUPFAM" id="SSF57362">
    <property type="entry name" value="BPTI-like"/>
    <property type="match status" value="2"/>
</dbReference>
<reference evidence="3" key="1">
    <citation type="journal article" date="2017" name="Parasit. Vectors">
        <title>Sialotranscriptomics of Rhipicephalus zambeziensis reveals intricate expression profiles of secretory proteins and suggests tight temporal transcriptional regulation during blood-feeding.</title>
        <authorList>
            <person name="de Castro M.H."/>
            <person name="de Klerk D."/>
            <person name="Pienaar R."/>
            <person name="Rees D.J.G."/>
            <person name="Mans B.J."/>
        </authorList>
    </citation>
    <scope>NUCLEOTIDE SEQUENCE</scope>
    <source>
        <tissue evidence="3">Salivary glands</tissue>
    </source>
</reference>
<keyword evidence="1" id="KW-0732">Signal</keyword>
<proteinExistence type="predicted"/>
<accession>A0A224YD95</accession>
<sequence length="192" mass="21532">MVLFSLGLLLIAALVASNESREKPRCAGNTVTNGWMCDDDETDECLRRDYYYDNNTQTCKFLGYLGCNGSSNNYPSLFSCIAECRRRNLSSQAMAFVNKVNCTTNYNPESDNGTIKRYYYNGTSKECVSVLVRNGDLYFPQRNYCEQKCNATRNTLPQCMGTKHNGTEPDGWTCSANATLRYTTCTKTTASS</sequence>
<dbReference type="Gene3D" id="4.10.410.10">
    <property type="entry name" value="Pancreatic trypsin inhibitor Kunitz domain"/>
    <property type="match status" value="1"/>
</dbReference>
<dbReference type="Pfam" id="PF00014">
    <property type="entry name" value="Kunitz_BPTI"/>
    <property type="match status" value="1"/>
</dbReference>
<feature type="signal peptide" evidence="1">
    <location>
        <begin position="1"/>
        <end position="17"/>
    </location>
</feature>
<dbReference type="EMBL" id="GFPF01000604">
    <property type="protein sequence ID" value="MAA11750.1"/>
    <property type="molecule type" value="Transcribed_RNA"/>
</dbReference>
<evidence type="ECO:0000313" key="3">
    <source>
        <dbReference type="EMBL" id="MAA11750.1"/>
    </source>
</evidence>
<organism evidence="3">
    <name type="scientific">Rhipicephalus zambeziensis</name>
    <dbReference type="NCBI Taxonomy" id="60191"/>
    <lineage>
        <taxon>Eukaryota</taxon>
        <taxon>Metazoa</taxon>
        <taxon>Ecdysozoa</taxon>
        <taxon>Arthropoda</taxon>
        <taxon>Chelicerata</taxon>
        <taxon>Arachnida</taxon>
        <taxon>Acari</taxon>
        <taxon>Parasitiformes</taxon>
        <taxon>Ixodida</taxon>
        <taxon>Ixodoidea</taxon>
        <taxon>Ixodidae</taxon>
        <taxon>Rhipicephalinae</taxon>
        <taxon>Rhipicephalus</taxon>
        <taxon>Rhipicephalus</taxon>
    </lineage>
</organism>
<feature type="chain" id="PRO_5012578592" evidence="1">
    <location>
        <begin position="18"/>
        <end position="192"/>
    </location>
</feature>
<dbReference type="GO" id="GO:0004867">
    <property type="term" value="F:serine-type endopeptidase inhibitor activity"/>
    <property type="evidence" value="ECO:0007669"/>
    <property type="project" value="InterPro"/>
</dbReference>
<dbReference type="CDD" id="cd00109">
    <property type="entry name" value="Kunitz-type"/>
    <property type="match status" value="1"/>
</dbReference>